<feature type="compositionally biased region" description="Pro residues" evidence="1">
    <location>
        <begin position="53"/>
        <end position="75"/>
    </location>
</feature>
<dbReference type="EMBL" id="BOMM01000066">
    <property type="protein sequence ID" value="GIE15417.1"/>
    <property type="molecule type" value="Genomic_DNA"/>
</dbReference>
<comment type="caution">
    <text evidence="2">The sequence shown here is derived from an EMBL/GenBank/DDBJ whole genome shotgun (WGS) entry which is preliminary data.</text>
</comment>
<dbReference type="AlphaFoldDB" id="A0A919J8V7"/>
<organism evidence="2 3">
    <name type="scientific">Paractinoplanes ferrugineus</name>
    <dbReference type="NCBI Taxonomy" id="113564"/>
    <lineage>
        <taxon>Bacteria</taxon>
        <taxon>Bacillati</taxon>
        <taxon>Actinomycetota</taxon>
        <taxon>Actinomycetes</taxon>
        <taxon>Micromonosporales</taxon>
        <taxon>Micromonosporaceae</taxon>
        <taxon>Paractinoplanes</taxon>
    </lineage>
</organism>
<proteinExistence type="predicted"/>
<evidence type="ECO:0000313" key="3">
    <source>
        <dbReference type="Proteomes" id="UP000598174"/>
    </source>
</evidence>
<feature type="region of interest" description="Disordered" evidence="1">
    <location>
        <begin position="36"/>
        <end position="97"/>
    </location>
</feature>
<protein>
    <submittedName>
        <fullName evidence="2">Uncharacterized protein</fullName>
    </submittedName>
</protein>
<gene>
    <name evidence="2" type="ORF">Afe05nite_72570</name>
</gene>
<name>A0A919J8V7_9ACTN</name>
<keyword evidence="3" id="KW-1185">Reference proteome</keyword>
<dbReference type="Proteomes" id="UP000598174">
    <property type="component" value="Unassembled WGS sequence"/>
</dbReference>
<accession>A0A919J8V7</accession>
<evidence type="ECO:0000256" key="1">
    <source>
        <dbReference type="SAM" id="MobiDB-lite"/>
    </source>
</evidence>
<evidence type="ECO:0000313" key="2">
    <source>
        <dbReference type="EMBL" id="GIE15417.1"/>
    </source>
</evidence>
<reference evidence="2" key="1">
    <citation type="submission" date="2021-01" db="EMBL/GenBank/DDBJ databases">
        <title>Whole genome shotgun sequence of Actinoplanes ferrugineus NBRC 15555.</title>
        <authorList>
            <person name="Komaki H."/>
            <person name="Tamura T."/>
        </authorList>
    </citation>
    <scope>NUCLEOTIDE SEQUENCE</scope>
    <source>
        <strain evidence="2">NBRC 15555</strain>
    </source>
</reference>
<sequence length="165" mass="18084">MLPLVLVKPKRTRERIQDGRTRIAVAPLLKTHVVVDAHPGHRRKLLPPEPRRLPPPTPSRKPDVPGPDPRPPTPQKLPKLIHPLEPSPPRASPTLHHSLAPPTRCLRLAATVTLRCLPARPPACLRLAVTMTMQWPPCAFAQLRPGAVPTAAESVAVSVFQLDGF</sequence>